<dbReference type="InterPro" id="IPR027417">
    <property type="entry name" value="P-loop_NTPase"/>
</dbReference>
<dbReference type="EMBL" id="JBEPBX010000036">
    <property type="protein sequence ID" value="MER6617317.1"/>
    <property type="molecule type" value="Genomic_DNA"/>
</dbReference>
<dbReference type="SUPFAM" id="SSF52540">
    <property type="entry name" value="P-loop containing nucleoside triphosphate hydrolases"/>
    <property type="match status" value="1"/>
</dbReference>
<organism evidence="2 3">
    <name type="scientific">Streptomyces xantholiticus</name>
    <dbReference type="NCBI Taxonomy" id="68285"/>
    <lineage>
        <taxon>Bacteria</taxon>
        <taxon>Bacillati</taxon>
        <taxon>Actinomycetota</taxon>
        <taxon>Actinomycetes</taxon>
        <taxon>Kitasatosporales</taxon>
        <taxon>Streptomycetaceae</taxon>
        <taxon>Streptomyces</taxon>
    </lineage>
</organism>
<comment type="caution">
    <text evidence="2">The sequence shown here is derived from an EMBL/GenBank/DDBJ whole genome shotgun (WGS) entry which is preliminary data.</text>
</comment>
<protein>
    <submittedName>
        <fullName evidence="2">AAA family ATPase</fullName>
    </submittedName>
</protein>
<feature type="domain" description="AAA+ ATPase" evidence="1">
    <location>
        <begin position="26"/>
        <end position="367"/>
    </location>
</feature>
<name>A0ABV1V482_9ACTN</name>
<dbReference type="InterPro" id="IPR003593">
    <property type="entry name" value="AAA+_ATPase"/>
</dbReference>
<dbReference type="InterPro" id="IPR003959">
    <property type="entry name" value="ATPase_AAA_core"/>
</dbReference>
<dbReference type="SMART" id="SM00382">
    <property type="entry name" value="AAA"/>
    <property type="match status" value="1"/>
</dbReference>
<gene>
    <name evidence="2" type="ORF">ABT276_29010</name>
</gene>
<dbReference type="Gene3D" id="3.40.50.300">
    <property type="entry name" value="P-loop containing nucleotide triphosphate hydrolases"/>
    <property type="match status" value="1"/>
</dbReference>
<dbReference type="PANTHER" id="PTHR43581">
    <property type="entry name" value="ATP/GTP PHOSPHATASE"/>
    <property type="match status" value="1"/>
</dbReference>
<dbReference type="PANTHER" id="PTHR43581:SF2">
    <property type="entry name" value="EXCINUCLEASE ATPASE SUBUNIT"/>
    <property type="match status" value="1"/>
</dbReference>
<evidence type="ECO:0000313" key="2">
    <source>
        <dbReference type="EMBL" id="MER6617317.1"/>
    </source>
</evidence>
<dbReference type="InterPro" id="IPR051396">
    <property type="entry name" value="Bact_Antivir_Def_Nuclease"/>
</dbReference>
<dbReference type="Pfam" id="PF13304">
    <property type="entry name" value="AAA_21"/>
    <property type="match status" value="1"/>
</dbReference>
<accession>A0ABV1V482</accession>
<dbReference type="Proteomes" id="UP001445472">
    <property type="component" value="Unassembled WGS sequence"/>
</dbReference>
<proteinExistence type="predicted"/>
<sequence>MKITEIRGFFGNRTVELDFLRPDGSYAGWTVIAGRNGSGKTSILRAIALTLGGSKVAQTMAPNYATWRSSDQKDGLIAAQLYLDADEAESVVFSNKPVGPGIHAEVEIKLPIPREAKSKGGIRSYVHSEWMEVMISRRLDDDEEEAQPTPVTDALFAAGYGAFRRLSREMADIREKSDVLERANRFSTLFNEDASLAEGVAWLVGLHLRRLEGDTEAESVLETVLNLLSDGLLPDGCTVEEVNSGGLWVNRGGQSFPLREMSDGYRTVSALVLDLVRHLFAHYGDLNVTQHDNGLSIDLAGVVLIDEIDAHLHVSWQMRVGEWLKDHFPKIQFIVTTHSPYICQAADPAGLIRLPGPDEDAPAQIVDVELHQRIVYGSGDDAALSSLFGLDSPYSKRAEEARRDLVGLEEKVLSGEATESEVKQFEALSHKLQSSLSARVDEVAARLVNSDD</sequence>
<dbReference type="RefSeq" id="WP_351978427.1">
    <property type="nucleotide sequence ID" value="NZ_JBEPBX010000036.1"/>
</dbReference>
<reference evidence="2 3" key="1">
    <citation type="submission" date="2024-06" db="EMBL/GenBank/DDBJ databases">
        <title>The Natural Products Discovery Center: Release of the First 8490 Sequenced Strains for Exploring Actinobacteria Biosynthetic Diversity.</title>
        <authorList>
            <person name="Kalkreuter E."/>
            <person name="Kautsar S.A."/>
            <person name="Yang D."/>
            <person name="Bader C.D."/>
            <person name="Teijaro C.N."/>
            <person name="Fluegel L."/>
            <person name="Davis C.M."/>
            <person name="Simpson J.R."/>
            <person name="Lauterbach L."/>
            <person name="Steele A.D."/>
            <person name="Gui C."/>
            <person name="Meng S."/>
            <person name="Li G."/>
            <person name="Viehrig K."/>
            <person name="Ye F."/>
            <person name="Su P."/>
            <person name="Kiefer A.F."/>
            <person name="Nichols A."/>
            <person name="Cepeda A.J."/>
            <person name="Yan W."/>
            <person name="Fan B."/>
            <person name="Jiang Y."/>
            <person name="Adhikari A."/>
            <person name="Zheng C.-J."/>
            <person name="Schuster L."/>
            <person name="Cowan T.M."/>
            <person name="Smanski M.J."/>
            <person name="Chevrette M.G."/>
            <person name="De Carvalho L.P.S."/>
            <person name="Shen B."/>
        </authorList>
    </citation>
    <scope>NUCLEOTIDE SEQUENCE [LARGE SCALE GENOMIC DNA]</scope>
    <source>
        <strain evidence="2 3">NPDC000837</strain>
    </source>
</reference>
<evidence type="ECO:0000313" key="3">
    <source>
        <dbReference type="Proteomes" id="UP001445472"/>
    </source>
</evidence>
<keyword evidence="3" id="KW-1185">Reference proteome</keyword>
<evidence type="ECO:0000259" key="1">
    <source>
        <dbReference type="SMART" id="SM00382"/>
    </source>
</evidence>